<accession>A0A1G9KE66</accession>
<dbReference type="Proteomes" id="UP000199202">
    <property type="component" value="Unassembled WGS sequence"/>
</dbReference>
<evidence type="ECO:0000256" key="1">
    <source>
        <dbReference type="SAM" id="MobiDB-lite"/>
    </source>
</evidence>
<feature type="region of interest" description="Disordered" evidence="1">
    <location>
        <begin position="45"/>
        <end position="111"/>
    </location>
</feature>
<protein>
    <submittedName>
        <fullName evidence="2">Uncharacterized protein</fullName>
    </submittedName>
</protein>
<dbReference type="AlphaFoldDB" id="A0A1G9KE66"/>
<feature type="compositionally biased region" description="Basic and acidic residues" evidence="1">
    <location>
        <begin position="243"/>
        <end position="253"/>
    </location>
</feature>
<feature type="region of interest" description="Disordered" evidence="1">
    <location>
        <begin position="180"/>
        <end position="262"/>
    </location>
</feature>
<feature type="compositionally biased region" description="Polar residues" evidence="1">
    <location>
        <begin position="52"/>
        <end position="81"/>
    </location>
</feature>
<keyword evidence="3" id="KW-1185">Reference proteome</keyword>
<feature type="compositionally biased region" description="Polar residues" evidence="1">
    <location>
        <begin position="232"/>
        <end position="242"/>
    </location>
</feature>
<evidence type="ECO:0000313" key="3">
    <source>
        <dbReference type="Proteomes" id="UP000199202"/>
    </source>
</evidence>
<proteinExistence type="predicted"/>
<dbReference type="EMBL" id="FNDJ01000026">
    <property type="protein sequence ID" value="SDL48098.1"/>
    <property type="molecule type" value="Genomic_DNA"/>
</dbReference>
<name>A0A1G9KE66_9ACTN</name>
<gene>
    <name evidence="2" type="ORF">SAMN05421869_12692</name>
</gene>
<organism evidence="2 3">
    <name type="scientific">Nonomuraea jiangxiensis</name>
    <dbReference type="NCBI Taxonomy" id="633440"/>
    <lineage>
        <taxon>Bacteria</taxon>
        <taxon>Bacillati</taxon>
        <taxon>Actinomycetota</taxon>
        <taxon>Actinomycetes</taxon>
        <taxon>Streptosporangiales</taxon>
        <taxon>Streptosporangiaceae</taxon>
        <taxon>Nonomuraea</taxon>
    </lineage>
</organism>
<feature type="compositionally biased region" description="Basic and acidic residues" evidence="1">
    <location>
        <begin position="83"/>
        <end position="92"/>
    </location>
</feature>
<evidence type="ECO:0000313" key="2">
    <source>
        <dbReference type="EMBL" id="SDL48098.1"/>
    </source>
</evidence>
<feature type="compositionally biased region" description="Basic and acidic residues" evidence="1">
    <location>
        <begin position="186"/>
        <end position="203"/>
    </location>
</feature>
<sequence length="262" mass="28973">MEPRVHRTAAVARNRTGFCGERSLIHNQEVELGFTATLPVLARGWPVAPSPRQRTTPSTCRTSSHAPSRSCTTAGTRQSPQHARPERADKTRIRPRRRSHTGSPSCGRSNPAVLTGLRFVVRPQRGSIVQSPVSLLVQALDPPGSRLHRRTRTHGVIPSPRTACIVHAPTETPAVAAPLAPHRQAHRPDPHQRDPMSLEDLRVDPTATQYRRQLPRQKSRRTPVRTDRHPLSPSSRHSAGQQSRHDAFAHLREAGLPTPVGQ</sequence>
<feature type="compositionally biased region" description="Basic residues" evidence="1">
    <location>
        <begin position="213"/>
        <end position="223"/>
    </location>
</feature>
<reference evidence="2 3" key="1">
    <citation type="submission" date="2016-10" db="EMBL/GenBank/DDBJ databases">
        <authorList>
            <person name="de Groot N.N."/>
        </authorList>
    </citation>
    <scope>NUCLEOTIDE SEQUENCE [LARGE SCALE GENOMIC DNA]</scope>
    <source>
        <strain evidence="2 3">CGMCC 4.6533</strain>
    </source>
</reference>